<feature type="compositionally biased region" description="Low complexity" evidence="1">
    <location>
        <begin position="52"/>
        <end position="70"/>
    </location>
</feature>
<dbReference type="AlphaFoldDB" id="A0A4U0TUK7"/>
<evidence type="ECO:0000256" key="1">
    <source>
        <dbReference type="SAM" id="MobiDB-lite"/>
    </source>
</evidence>
<proteinExistence type="predicted"/>
<gene>
    <name evidence="2" type="ORF">B0A54_17336</name>
</gene>
<feature type="compositionally biased region" description="Pro residues" evidence="1">
    <location>
        <begin position="81"/>
        <end position="92"/>
    </location>
</feature>
<organism evidence="2 3">
    <name type="scientific">Friedmanniomyces endolithicus</name>
    <dbReference type="NCBI Taxonomy" id="329885"/>
    <lineage>
        <taxon>Eukaryota</taxon>
        <taxon>Fungi</taxon>
        <taxon>Dikarya</taxon>
        <taxon>Ascomycota</taxon>
        <taxon>Pezizomycotina</taxon>
        <taxon>Dothideomycetes</taxon>
        <taxon>Dothideomycetidae</taxon>
        <taxon>Mycosphaerellales</taxon>
        <taxon>Teratosphaeriaceae</taxon>
        <taxon>Friedmanniomyces</taxon>
    </lineage>
</organism>
<evidence type="ECO:0000313" key="3">
    <source>
        <dbReference type="Proteomes" id="UP000310066"/>
    </source>
</evidence>
<accession>A0A4U0TUK7</accession>
<evidence type="ECO:0000313" key="2">
    <source>
        <dbReference type="EMBL" id="TKA25666.1"/>
    </source>
</evidence>
<name>A0A4U0TUK7_9PEZI</name>
<protein>
    <submittedName>
        <fullName evidence="2">Uncharacterized protein</fullName>
    </submittedName>
</protein>
<sequence>MSATASEPNDNAPGNAEPLVNARLRRYTGAAAARRSEPSDTPSASDVPTLVSSASSTSSETSGSISFASERAFDDSAPERMPFPPNSPPPPFYGSATSLDPRRATASRRHAFTTPDSRGVGYAHTGGLYSSPPDAGDYAYGDDLLTNLARPTVVVPIIPAATLYPGVVPQATGVRSTRHRQPMKPAMARWLDDDSDRSQYWLSYGEGR</sequence>
<reference evidence="2 3" key="1">
    <citation type="submission" date="2017-03" db="EMBL/GenBank/DDBJ databases">
        <title>Genomes of endolithic fungi from Antarctica.</title>
        <authorList>
            <person name="Coleine C."/>
            <person name="Masonjones S."/>
            <person name="Stajich J.E."/>
        </authorList>
    </citation>
    <scope>NUCLEOTIDE SEQUENCE [LARGE SCALE GENOMIC DNA]</scope>
    <source>
        <strain evidence="2 3">CCFEE 5311</strain>
    </source>
</reference>
<comment type="caution">
    <text evidence="2">The sequence shown here is derived from an EMBL/GenBank/DDBJ whole genome shotgun (WGS) entry which is preliminary data.</text>
</comment>
<feature type="region of interest" description="Disordered" evidence="1">
    <location>
        <begin position="1"/>
        <end position="125"/>
    </location>
</feature>
<dbReference type="OrthoDB" id="3936484at2759"/>
<dbReference type="EMBL" id="NAJP01000152">
    <property type="protein sequence ID" value="TKA25666.1"/>
    <property type="molecule type" value="Genomic_DNA"/>
</dbReference>
<dbReference type="Proteomes" id="UP000310066">
    <property type="component" value="Unassembled WGS sequence"/>
</dbReference>